<organism evidence="1 2">
    <name type="scientific">Metabacillus endolithicus</name>
    <dbReference type="NCBI Taxonomy" id="1535204"/>
    <lineage>
        <taxon>Bacteria</taxon>
        <taxon>Bacillati</taxon>
        <taxon>Bacillota</taxon>
        <taxon>Bacilli</taxon>
        <taxon>Bacillales</taxon>
        <taxon>Bacillaceae</taxon>
        <taxon>Metabacillus</taxon>
    </lineage>
</organism>
<keyword evidence="2" id="KW-1185">Reference proteome</keyword>
<sequence length="59" mass="6916">MNILREDVAIIEQALKVASQNSSDYEEISQYESVLQRLKSRSTDAQHDGFRYDYDDNMQ</sequence>
<comment type="caution">
    <text evidence="1">The sequence shown here is derived from an EMBL/GenBank/DDBJ whole genome shotgun (WGS) entry which is preliminary data.</text>
</comment>
<protein>
    <submittedName>
        <fullName evidence="1">Uncharacterized protein</fullName>
    </submittedName>
</protein>
<name>A0ABW5BS36_9BACI</name>
<dbReference type="Proteomes" id="UP001597318">
    <property type="component" value="Unassembled WGS sequence"/>
</dbReference>
<dbReference type="EMBL" id="JBHUIK010000001">
    <property type="protein sequence ID" value="MFD2212897.1"/>
    <property type="molecule type" value="Genomic_DNA"/>
</dbReference>
<gene>
    <name evidence="1" type="ORF">ACFSKK_04115</name>
</gene>
<evidence type="ECO:0000313" key="1">
    <source>
        <dbReference type="EMBL" id="MFD2212897.1"/>
    </source>
</evidence>
<accession>A0ABW5BS36</accession>
<proteinExistence type="predicted"/>
<reference evidence="2" key="1">
    <citation type="journal article" date="2019" name="Int. J. Syst. Evol. Microbiol.">
        <title>The Global Catalogue of Microorganisms (GCM) 10K type strain sequencing project: providing services to taxonomists for standard genome sequencing and annotation.</title>
        <authorList>
            <consortium name="The Broad Institute Genomics Platform"/>
            <consortium name="The Broad Institute Genome Sequencing Center for Infectious Disease"/>
            <person name="Wu L."/>
            <person name="Ma J."/>
        </authorList>
    </citation>
    <scope>NUCLEOTIDE SEQUENCE [LARGE SCALE GENOMIC DNA]</scope>
    <source>
        <strain evidence="2">CGMCC 1.15474</strain>
    </source>
</reference>
<dbReference type="RefSeq" id="WP_247341641.1">
    <property type="nucleotide sequence ID" value="NZ_CP095550.1"/>
</dbReference>
<evidence type="ECO:0000313" key="2">
    <source>
        <dbReference type="Proteomes" id="UP001597318"/>
    </source>
</evidence>